<accession>X1KU20</accession>
<proteinExistence type="predicted"/>
<protein>
    <submittedName>
        <fullName evidence="1">Uncharacterized protein</fullName>
    </submittedName>
</protein>
<dbReference type="Gene3D" id="3.40.640.10">
    <property type="entry name" value="Type I PLP-dependent aspartate aminotransferase-like (Major domain)"/>
    <property type="match status" value="1"/>
</dbReference>
<organism evidence="1">
    <name type="scientific">marine sediment metagenome</name>
    <dbReference type="NCBI Taxonomy" id="412755"/>
    <lineage>
        <taxon>unclassified sequences</taxon>
        <taxon>metagenomes</taxon>
        <taxon>ecological metagenomes</taxon>
    </lineage>
</organism>
<evidence type="ECO:0000313" key="1">
    <source>
        <dbReference type="EMBL" id="GAI10582.1"/>
    </source>
</evidence>
<reference evidence="1" key="1">
    <citation type="journal article" date="2014" name="Front. Microbiol.">
        <title>High frequency of phylogenetically diverse reductive dehalogenase-homologous genes in deep subseafloor sedimentary metagenomes.</title>
        <authorList>
            <person name="Kawai M."/>
            <person name="Futagami T."/>
            <person name="Toyoda A."/>
            <person name="Takaki Y."/>
            <person name="Nishi S."/>
            <person name="Hori S."/>
            <person name="Arai W."/>
            <person name="Tsubouchi T."/>
            <person name="Morono Y."/>
            <person name="Uchiyama I."/>
            <person name="Ito T."/>
            <person name="Fujiyama A."/>
            <person name="Inagaki F."/>
            <person name="Takami H."/>
        </authorList>
    </citation>
    <scope>NUCLEOTIDE SEQUENCE</scope>
    <source>
        <strain evidence="1">Expedition CK06-06</strain>
    </source>
</reference>
<dbReference type="InterPro" id="IPR015421">
    <property type="entry name" value="PyrdxlP-dep_Trfase_major"/>
</dbReference>
<dbReference type="Pfam" id="PF01041">
    <property type="entry name" value="DegT_DnrJ_EryC1"/>
    <property type="match status" value="1"/>
</dbReference>
<dbReference type="AlphaFoldDB" id="X1KU20"/>
<comment type="caution">
    <text evidence="1">The sequence shown here is derived from an EMBL/GenBank/DDBJ whole genome shotgun (WGS) entry which is preliminary data.</text>
</comment>
<gene>
    <name evidence="1" type="ORF">S06H3_23779</name>
</gene>
<name>X1KU20_9ZZZZ</name>
<dbReference type="EMBL" id="BARV01013012">
    <property type="protein sequence ID" value="GAI10582.1"/>
    <property type="molecule type" value="Genomic_DNA"/>
</dbReference>
<sequence>MRNEGRRESGEWSDHERLGYNYRMDELSAALGCSQTVPVFTSEELYSVKMSKKRKTNKNSNLTNKRYYLIKIIK</sequence>
<dbReference type="InterPro" id="IPR000653">
    <property type="entry name" value="DegT/StrS_aminotransferase"/>
</dbReference>